<evidence type="ECO:0008006" key="5">
    <source>
        <dbReference type="Google" id="ProtNLM"/>
    </source>
</evidence>
<feature type="chain" id="PRO_5040262126" description="MD-2-related lipid-recognition domain-containing protein" evidence="2">
    <location>
        <begin position="20"/>
        <end position="241"/>
    </location>
</feature>
<keyword evidence="2" id="KW-0732">Signal</keyword>
<organism evidence="3 4">
    <name type="scientific">Actinomortierella ambigua</name>
    <dbReference type="NCBI Taxonomy" id="1343610"/>
    <lineage>
        <taxon>Eukaryota</taxon>
        <taxon>Fungi</taxon>
        <taxon>Fungi incertae sedis</taxon>
        <taxon>Mucoromycota</taxon>
        <taxon>Mortierellomycotina</taxon>
        <taxon>Mortierellomycetes</taxon>
        <taxon>Mortierellales</taxon>
        <taxon>Mortierellaceae</taxon>
        <taxon>Actinomortierella</taxon>
    </lineage>
</organism>
<sequence length="241" mass="26235">MKIIASIALTMLVALIASAAPARTSTDPAGSAPTPTDPAGSSSAPAGCSGIVFSKVRYHPSRWVNNDDFDIIYTGKVTRKVDKDVNVYTTFYDKHKKKIHENIANWCKTLENSDGECPMSSGDKFNITFPYFFDVDNVHDYITIETKAVGRSNACYVYHEGKVDVDEDDAARSAAPDEANWCAILEAHKGTCPMKREDGFKIGVPHKFTADVDGEITVETEVVDGQNACLAVSTGTMRVVQ</sequence>
<dbReference type="EMBL" id="JAAAJB010000354">
    <property type="protein sequence ID" value="KAG0257618.1"/>
    <property type="molecule type" value="Genomic_DNA"/>
</dbReference>
<dbReference type="AlphaFoldDB" id="A0A9P6Q077"/>
<dbReference type="OrthoDB" id="2416417at2759"/>
<feature type="signal peptide" evidence="2">
    <location>
        <begin position="1"/>
        <end position="19"/>
    </location>
</feature>
<proteinExistence type="predicted"/>
<evidence type="ECO:0000313" key="4">
    <source>
        <dbReference type="Proteomes" id="UP000807716"/>
    </source>
</evidence>
<feature type="region of interest" description="Disordered" evidence="1">
    <location>
        <begin position="23"/>
        <end position="44"/>
    </location>
</feature>
<name>A0A9P6Q077_9FUNG</name>
<dbReference type="Proteomes" id="UP000807716">
    <property type="component" value="Unassembled WGS sequence"/>
</dbReference>
<evidence type="ECO:0000313" key="3">
    <source>
        <dbReference type="EMBL" id="KAG0257618.1"/>
    </source>
</evidence>
<feature type="compositionally biased region" description="Low complexity" evidence="1">
    <location>
        <begin position="31"/>
        <end position="44"/>
    </location>
</feature>
<comment type="caution">
    <text evidence="3">The sequence shown here is derived from an EMBL/GenBank/DDBJ whole genome shotgun (WGS) entry which is preliminary data.</text>
</comment>
<evidence type="ECO:0000256" key="1">
    <source>
        <dbReference type="SAM" id="MobiDB-lite"/>
    </source>
</evidence>
<reference evidence="3" key="1">
    <citation type="journal article" date="2020" name="Fungal Divers.">
        <title>Resolving the Mortierellaceae phylogeny through synthesis of multi-gene phylogenetics and phylogenomics.</title>
        <authorList>
            <person name="Vandepol N."/>
            <person name="Liber J."/>
            <person name="Desiro A."/>
            <person name="Na H."/>
            <person name="Kennedy M."/>
            <person name="Barry K."/>
            <person name="Grigoriev I.V."/>
            <person name="Miller A.N."/>
            <person name="O'Donnell K."/>
            <person name="Stajich J.E."/>
            <person name="Bonito G."/>
        </authorList>
    </citation>
    <scope>NUCLEOTIDE SEQUENCE</scope>
    <source>
        <strain evidence="3">BC1065</strain>
    </source>
</reference>
<evidence type="ECO:0000256" key="2">
    <source>
        <dbReference type="SAM" id="SignalP"/>
    </source>
</evidence>
<protein>
    <recommendedName>
        <fullName evidence="5">MD-2-related lipid-recognition domain-containing protein</fullName>
    </recommendedName>
</protein>
<keyword evidence="4" id="KW-1185">Reference proteome</keyword>
<gene>
    <name evidence="3" type="ORF">DFQ27_005032</name>
</gene>
<accession>A0A9P6Q077</accession>